<proteinExistence type="inferred from homology"/>
<gene>
    <name evidence="11" type="ORF">ANN_15789</name>
</gene>
<dbReference type="PROSITE" id="PS00584">
    <property type="entry name" value="PFKB_KINASES_2"/>
    <property type="match status" value="1"/>
</dbReference>
<evidence type="ECO:0000256" key="2">
    <source>
        <dbReference type="ARBA" id="ARBA00010688"/>
    </source>
</evidence>
<dbReference type="PRINTS" id="PR00989">
    <property type="entry name" value="ADENOKINASE"/>
</dbReference>
<accession>A0ABQ8SI32</accession>
<evidence type="ECO:0000256" key="9">
    <source>
        <dbReference type="RuleBase" id="RU368116"/>
    </source>
</evidence>
<evidence type="ECO:0000256" key="8">
    <source>
        <dbReference type="ARBA" id="ARBA00022840"/>
    </source>
</evidence>
<evidence type="ECO:0000313" key="11">
    <source>
        <dbReference type="EMBL" id="KAJ4433486.1"/>
    </source>
</evidence>
<dbReference type="EMBL" id="JAJSOF020000027">
    <property type="protein sequence ID" value="KAJ4433486.1"/>
    <property type="molecule type" value="Genomic_DNA"/>
</dbReference>
<comment type="function">
    <text evidence="9">ATP dependent phosphorylation of adenosine and other related nucleoside analogs to monophosphate derivatives.</text>
</comment>
<evidence type="ECO:0000313" key="12">
    <source>
        <dbReference type="Proteomes" id="UP001148838"/>
    </source>
</evidence>
<dbReference type="SUPFAM" id="SSF53613">
    <property type="entry name" value="Ribokinase-like"/>
    <property type="match status" value="1"/>
</dbReference>
<dbReference type="Pfam" id="PF00294">
    <property type="entry name" value="PfkB"/>
    <property type="match status" value="1"/>
</dbReference>
<evidence type="ECO:0000259" key="10">
    <source>
        <dbReference type="Pfam" id="PF00294"/>
    </source>
</evidence>
<dbReference type="InterPro" id="IPR002173">
    <property type="entry name" value="Carboh/pur_kinase_PfkB_CS"/>
</dbReference>
<comment type="subcellular location">
    <subcellularLocation>
        <location evidence="9">Nucleus</location>
    </subcellularLocation>
</comment>
<dbReference type="InterPro" id="IPR011611">
    <property type="entry name" value="PfkB_dom"/>
</dbReference>
<dbReference type="InterPro" id="IPR001805">
    <property type="entry name" value="Adenokinase"/>
</dbReference>
<evidence type="ECO:0000256" key="1">
    <source>
        <dbReference type="ARBA" id="ARBA00004801"/>
    </source>
</evidence>
<reference evidence="11 12" key="1">
    <citation type="journal article" date="2022" name="Allergy">
        <title>Genome assembly and annotation of Periplaneta americana reveal a comprehensive cockroach allergen profile.</title>
        <authorList>
            <person name="Wang L."/>
            <person name="Xiong Q."/>
            <person name="Saelim N."/>
            <person name="Wang L."/>
            <person name="Nong W."/>
            <person name="Wan A.T."/>
            <person name="Shi M."/>
            <person name="Liu X."/>
            <person name="Cao Q."/>
            <person name="Hui J.H.L."/>
            <person name="Sookrung N."/>
            <person name="Leung T.F."/>
            <person name="Tungtrongchitr A."/>
            <person name="Tsui S.K.W."/>
        </authorList>
    </citation>
    <scope>NUCLEOTIDE SEQUENCE [LARGE SCALE GENOMIC DNA]</scope>
    <source>
        <strain evidence="11">PWHHKU_190912</strain>
    </source>
</reference>
<comment type="cofactor">
    <cofactor evidence="9">
        <name>Mg(2+)</name>
        <dbReference type="ChEBI" id="CHEBI:18420"/>
    </cofactor>
    <text evidence="9">Binds 3 Mg(2+) ions per subunit.</text>
</comment>
<dbReference type="Gene3D" id="3.40.1190.20">
    <property type="match status" value="1"/>
</dbReference>
<evidence type="ECO:0000256" key="7">
    <source>
        <dbReference type="ARBA" id="ARBA00022777"/>
    </source>
</evidence>
<dbReference type="PANTHER" id="PTHR45769">
    <property type="entry name" value="ADENOSINE KINASE"/>
    <property type="match status" value="1"/>
</dbReference>
<keyword evidence="9" id="KW-0539">Nucleus</keyword>
<dbReference type="InterPro" id="IPR029056">
    <property type="entry name" value="Ribokinase-like"/>
</dbReference>
<comment type="similarity">
    <text evidence="2 9">Belongs to the carbohydrate kinase PfkB family.</text>
</comment>
<comment type="pathway">
    <text evidence="1 9">Purine metabolism; AMP biosynthesis via salvage pathway; AMP from adenosine: step 1/1.</text>
</comment>
<evidence type="ECO:0000256" key="5">
    <source>
        <dbReference type="ARBA" id="ARBA00022726"/>
    </source>
</evidence>
<keyword evidence="4 9" id="KW-0808">Transferase</keyword>
<dbReference type="Gene3D" id="3.30.1110.10">
    <property type="match status" value="1"/>
</dbReference>
<keyword evidence="7 9" id="KW-0418">Kinase</keyword>
<organism evidence="11 12">
    <name type="scientific">Periplaneta americana</name>
    <name type="common">American cockroach</name>
    <name type="synonym">Blatta americana</name>
    <dbReference type="NCBI Taxonomy" id="6978"/>
    <lineage>
        <taxon>Eukaryota</taxon>
        <taxon>Metazoa</taxon>
        <taxon>Ecdysozoa</taxon>
        <taxon>Arthropoda</taxon>
        <taxon>Hexapoda</taxon>
        <taxon>Insecta</taxon>
        <taxon>Pterygota</taxon>
        <taxon>Neoptera</taxon>
        <taxon>Polyneoptera</taxon>
        <taxon>Dictyoptera</taxon>
        <taxon>Blattodea</taxon>
        <taxon>Blattoidea</taxon>
        <taxon>Blattidae</taxon>
        <taxon>Blattinae</taxon>
        <taxon>Periplaneta</taxon>
    </lineage>
</organism>
<dbReference type="EC" id="2.7.1.20" evidence="3 9"/>
<name>A0ABQ8SI32_PERAM</name>
<sequence length="336" mass="37197">MGNPLLDISAIVDAEFLAKYDMIPNNAILAEDKHKPLYDEMIEKYQVDYIPGGATQNSLRVAQWILKKPNVTVFMGCVGQDKYSKILETKARNEGVNVQYQYTDRVPTGTCGVLITNNGNDRSLVASLAAANCFTIDHIRKPENRAYIENAKFFYISGFFLTVSPPTIMEVANHALKNDCPFMMNLSAPFLSQFFKEPMMQAMPYVDILFGNETEAAAFAKEQGFGTDDLMEIALKITQLPKKNTKRARIAIITHGQNPVILAKDGIVNEFAAIQLPPEKVVDTNGAGDAFVGGFLAQLVLGRPIETCIRCGIWAATEIIQRSGCTYEGEAMFIEE</sequence>
<evidence type="ECO:0000256" key="4">
    <source>
        <dbReference type="ARBA" id="ARBA00022679"/>
    </source>
</evidence>
<keyword evidence="6 9" id="KW-0547">Nucleotide-binding</keyword>
<keyword evidence="5 9" id="KW-0660">Purine salvage</keyword>
<comment type="caution">
    <text evidence="11">The sequence shown here is derived from an EMBL/GenBank/DDBJ whole genome shotgun (WGS) entry which is preliminary data.</text>
</comment>
<comment type="subunit">
    <text evidence="9">Monomer.</text>
</comment>
<protein>
    <recommendedName>
        <fullName evidence="3 9">Adenosine kinase</fullName>
        <shortName evidence="9">AK</shortName>
        <ecNumber evidence="3 9">2.7.1.20</ecNumber>
    </recommendedName>
    <alternativeName>
        <fullName evidence="9">Adenosine 5'-phosphotransferase</fullName>
    </alternativeName>
</protein>
<dbReference type="Proteomes" id="UP001148838">
    <property type="component" value="Unassembled WGS sequence"/>
</dbReference>
<keyword evidence="9" id="KW-0460">Magnesium</keyword>
<feature type="domain" description="Carbohydrate kinase PfkB" evidence="10">
    <location>
        <begin position="16"/>
        <end position="327"/>
    </location>
</feature>
<evidence type="ECO:0000256" key="3">
    <source>
        <dbReference type="ARBA" id="ARBA00012119"/>
    </source>
</evidence>
<dbReference type="PANTHER" id="PTHR45769:SF3">
    <property type="entry name" value="ADENOSINE KINASE"/>
    <property type="match status" value="1"/>
</dbReference>
<keyword evidence="8 9" id="KW-0067">ATP-binding</keyword>
<keyword evidence="12" id="KW-1185">Reference proteome</keyword>
<evidence type="ECO:0000256" key="6">
    <source>
        <dbReference type="ARBA" id="ARBA00022741"/>
    </source>
</evidence>
<comment type="catalytic activity">
    <reaction evidence="9">
        <text>adenosine + ATP = AMP + ADP + H(+)</text>
        <dbReference type="Rhea" id="RHEA:20824"/>
        <dbReference type="ChEBI" id="CHEBI:15378"/>
        <dbReference type="ChEBI" id="CHEBI:16335"/>
        <dbReference type="ChEBI" id="CHEBI:30616"/>
        <dbReference type="ChEBI" id="CHEBI:456215"/>
        <dbReference type="ChEBI" id="CHEBI:456216"/>
        <dbReference type="EC" id="2.7.1.20"/>
    </reaction>
</comment>
<dbReference type="CDD" id="cd01168">
    <property type="entry name" value="adenosine_kinase"/>
    <property type="match status" value="1"/>
</dbReference>